<evidence type="ECO:0008006" key="4">
    <source>
        <dbReference type="Google" id="ProtNLM"/>
    </source>
</evidence>
<protein>
    <recommendedName>
        <fullName evidence="4">NADH dehydrogenase subunit 4L</fullName>
    </recommendedName>
</protein>
<accession>A0AAX6HRP9</accession>
<proteinExistence type="predicted"/>
<comment type="caution">
    <text evidence="2">The sequence shown here is derived from an EMBL/GenBank/DDBJ whole genome shotgun (WGS) entry which is preliminary data.</text>
</comment>
<dbReference type="AlphaFoldDB" id="A0AAX6HRP9"/>
<feature type="transmembrane region" description="Helical" evidence="1">
    <location>
        <begin position="55"/>
        <end position="85"/>
    </location>
</feature>
<keyword evidence="3" id="KW-1185">Reference proteome</keyword>
<evidence type="ECO:0000313" key="2">
    <source>
        <dbReference type="EMBL" id="KAJ6843759.1"/>
    </source>
</evidence>
<keyword evidence="1" id="KW-0472">Membrane</keyword>
<evidence type="ECO:0000313" key="3">
    <source>
        <dbReference type="Proteomes" id="UP001140949"/>
    </source>
</evidence>
<feature type="transmembrane region" description="Helical" evidence="1">
    <location>
        <begin position="7"/>
        <end position="35"/>
    </location>
</feature>
<keyword evidence="1" id="KW-0812">Transmembrane</keyword>
<dbReference type="Proteomes" id="UP001140949">
    <property type="component" value="Unassembled WGS sequence"/>
</dbReference>
<sequence>MFHLYCIVLCFVIVLDIISLFGANLLVLLLLIAGWLTSLFLQMVMDDFVLSNIPWFYVLMIFEMIDYSSIMLFVCLSLLLSLWYFN</sequence>
<evidence type="ECO:0000256" key="1">
    <source>
        <dbReference type="SAM" id="Phobius"/>
    </source>
</evidence>
<reference evidence="2" key="2">
    <citation type="submission" date="2023-04" db="EMBL/GenBank/DDBJ databases">
        <authorList>
            <person name="Bruccoleri R.E."/>
            <person name="Oakeley E.J."/>
            <person name="Faust A.-M."/>
            <person name="Dessus-Babus S."/>
            <person name="Altorfer M."/>
            <person name="Burckhardt D."/>
            <person name="Oertli M."/>
            <person name="Naumann U."/>
            <person name="Petersen F."/>
            <person name="Wong J."/>
        </authorList>
    </citation>
    <scope>NUCLEOTIDE SEQUENCE</scope>
    <source>
        <strain evidence="2">GSM-AAB239-AS_SAM_17_03QT</strain>
        <tissue evidence="2">Leaf</tissue>
    </source>
</reference>
<organism evidence="2 3">
    <name type="scientific">Iris pallida</name>
    <name type="common">Sweet iris</name>
    <dbReference type="NCBI Taxonomy" id="29817"/>
    <lineage>
        <taxon>Eukaryota</taxon>
        <taxon>Viridiplantae</taxon>
        <taxon>Streptophyta</taxon>
        <taxon>Embryophyta</taxon>
        <taxon>Tracheophyta</taxon>
        <taxon>Spermatophyta</taxon>
        <taxon>Magnoliopsida</taxon>
        <taxon>Liliopsida</taxon>
        <taxon>Asparagales</taxon>
        <taxon>Iridaceae</taxon>
        <taxon>Iridoideae</taxon>
        <taxon>Irideae</taxon>
        <taxon>Iris</taxon>
    </lineage>
</organism>
<name>A0AAX6HRP9_IRIPA</name>
<gene>
    <name evidence="2" type="ORF">M6B38_117460</name>
</gene>
<dbReference type="EMBL" id="JANAVB010006998">
    <property type="protein sequence ID" value="KAJ6843759.1"/>
    <property type="molecule type" value="Genomic_DNA"/>
</dbReference>
<reference evidence="2" key="1">
    <citation type="journal article" date="2023" name="GigaByte">
        <title>Genome assembly of the bearded iris, Iris pallida Lam.</title>
        <authorList>
            <person name="Bruccoleri R.E."/>
            <person name="Oakeley E.J."/>
            <person name="Faust A.M.E."/>
            <person name="Altorfer M."/>
            <person name="Dessus-Babus S."/>
            <person name="Burckhardt D."/>
            <person name="Oertli M."/>
            <person name="Naumann U."/>
            <person name="Petersen F."/>
            <person name="Wong J."/>
        </authorList>
    </citation>
    <scope>NUCLEOTIDE SEQUENCE</scope>
    <source>
        <strain evidence="2">GSM-AAB239-AS_SAM_17_03QT</strain>
    </source>
</reference>
<keyword evidence="1" id="KW-1133">Transmembrane helix</keyword>